<evidence type="ECO:0000313" key="1">
    <source>
        <dbReference type="EMBL" id="KFB41481.1"/>
    </source>
</evidence>
<name>A0A084VU37_ANOSI</name>
<sequence>MAIWNILVSSSTSAYDELESFRKSASKRSHFLPSSLAHAATVFAVLLLRVQGKSGNKTRQKCCCHFRERDAKILVDQNASKIVPKPGSCR</sequence>
<dbReference type="VEuPathDB" id="VectorBase:ASIC009073"/>
<dbReference type="GO" id="GO:0016746">
    <property type="term" value="F:acyltransferase activity"/>
    <property type="evidence" value="ECO:0007669"/>
    <property type="project" value="UniProtKB-KW"/>
</dbReference>
<evidence type="ECO:0000313" key="3">
    <source>
        <dbReference type="Proteomes" id="UP000030765"/>
    </source>
</evidence>
<keyword evidence="1" id="KW-0808">Transferase</keyword>
<dbReference type="EnsemblMetazoa" id="ASIC009073-RA">
    <property type="protein sequence ID" value="ASIC009073-PA"/>
    <property type="gene ID" value="ASIC009073"/>
</dbReference>
<accession>A0A084VU37</accession>
<evidence type="ECO:0000313" key="2">
    <source>
        <dbReference type="EnsemblMetazoa" id="ASIC009073-PA"/>
    </source>
</evidence>
<dbReference type="EMBL" id="KE525098">
    <property type="protein sequence ID" value="KFB41481.1"/>
    <property type="molecule type" value="Genomic_DNA"/>
</dbReference>
<organism evidence="1">
    <name type="scientific">Anopheles sinensis</name>
    <name type="common">Mosquito</name>
    <dbReference type="NCBI Taxonomy" id="74873"/>
    <lineage>
        <taxon>Eukaryota</taxon>
        <taxon>Metazoa</taxon>
        <taxon>Ecdysozoa</taxon>
        <taxon>Arthropoda</taxon>
        <taxon>Hexapoda</taxon>
        <taxon>Insecta</taxon>
        <taxon>Pterygota</taxon>
        <taxon>Neoptera</taxon>
        <taxon>Endopterygota</taxon>
        <taxon>Diptera</taxon>
        <taxon>Nematocera</taxon>
        <taxon>Culicoidea</taxon>
        <taxon>Culicidae</taxon>
        <taxon>Anophelinae</taxon>
        <taxon>Anopheles</taxon>
    </lineage>
</organism>
<dbReference type="AlphaFoldDB" id="A0A084VU37"/>
<proteinExistence type="predicted"/>
<protein>
    <submittedName>
        <fullName evidence="1 2">Acyl-CoA N-acyltransferase</fullName>
    </submittedName>
</protein>
<gene>
    <name evidence="1" type="ORF">ZHAS_00009073</name>
</gene>
<dbReference type="EMBL" id="ATLV01016629">
    <property type="status" value="NOT_ANNOTATED_CDS"/>
    <property type="molecule type" value="Genomic_DNA"/>
</dbReference>
<keyword evidence="1" id="KW-0012">Acyltransferase</keyword>
<dbReference type="Proteomes" id="UP000030765">
    <property type="component" value="Unassembled WGS sequence"/>
</dbReference>
<reference evidence="1 3" key="1">
    <citation type="journal article" date="2014" name="BMC Genomics">
        <title>Genome sequence of Anopheles sinensis provides insight into genetics basis of mosquito competence for malaria parasites.</title>
        <authorList>
            <person name="Zhou D."/>
            <person name="Zhang D."/>
            <person name="Ding G."/>
            <person name="Shi L."/>
            <person name="Hou Q."/>
            <person name="Ye Y."/>
            <person name="Xu Y."/>
            <person name="Zhou H."/>
            <person name="Xiong C."/>
            <person name="Li S."/>
            <person name="Yu J."/>
            <person name="Hong S."/>
            <person name="Yu X."/>
            <person name="Zou P."/>
            <person name="Chen C."/>
            <person name="Chang X."/>
            <person name="Wang W."/>
            <person name="Lv Y."/>
            <person name="Sun Y."/>
            <person name="Ma L."/>
            <person name="Shen B."/>
            <person name="Zhu C."/>
        </authorList>
    </citation>
    <scope>NUCLEOTIDE SEQUENCE [LARGE SCALE GENOMIC DNA]</scope>
</reference>
<reference evidence="2" key="2">
    <citation type="submission" date="2020-05" db="UniProtKB">
        <authorList>
            <consortium name="EnsemblMetazoa"/>
        </authorList>
    </citation>
    <scope>IDENTIFICATION</scope>
</reference>
<keyword evidence="3" id="KW-1185">Reference proteome</keyword>